<accession>A0A0S3K8E5</accession>
<organism evidence="2 4">
    <name type="scientific">Enterococcus silesiacus</name>
    <dbReference type="NCBI Taxonomy" id="332949"/>
    <lineage>
        <taxon>Bacteria</taxon>
        <taxon>Bacillati</taxon>
        <taxon>Bacillota</taxon>
        <taxon>Bacilli</taxon>
        <taxon>Lactobacillales</taxon>
        <taxon>Enterococcaceae</taxon>
        <taxon>Enterococcus</taxon>
    </lineage>
</organism>
<evidence type="ECO:0000313" key="1">
    <source>
        <dbReference type="EMBL" id="ALS00589.1"/>
    </source>
</evidence>
<dbReference type="EMBL" id="JXLC01000030">
    <property type="protein sequence ID" value="OJG86981.1"/>
    <property type="molecule type" value="Genomic_DNA"/>
</dbReference>
<dbReference type="EMBL" id="CP013614">
    <property type="protein sequence ID" value="ALS00589.1"/>
    <property type="molecule type" value="Genomic_DNA"/>
</dbReference>
<dbReference type="RefSeq" id="WP_025869005.1">
    <property type="nucleotide sequence ID" value="NZ_JXLC01000030.1"/>
</dbReference>
<name>A0A0S3K8E5_9ENTE</name>
<protein>
    <submittedName>
        <fullName evidence="2">Uncharacterized protein</fullName>
    </submittedName>
</protein>
<sequence>MTFNPQIETLILEASNRKSPHFVANVINFQQFDQEDVKDTAQKLIDDGRIQATIHFHYNDLCTIDFIPQAI</sequence>
<keyword evidence="3" id="KW-1185">Reference proteome</keyword>
<dbReference type="AlphaFoldDB" id="A0A0S3K8E5"/>
<gene>
    <name evidence="1" type="ORF">ATZ33_04130</name>
    <name evidence="2" type="ORF">RV15_GL002274</name>
</gene>
<proteinExistence type="predicted"/>
<dbReference type="KEGG" id="ess:ATZ33_04130"/>
<reference evidence="2 4" key="1">
    <citation type="submission" date="2014-12" db="EMBL/GenBank/DDBJ databases">
        <title>Draft genome sequences of 29 type strains of Enterococci.</title>
        <authorList>
            <person name="Zhong Z."/>
            <person name="Sun Z."/>
            <person name="Liu W."/>
            <person name="Zhang W."/>
            <person name="Zhang H."/>
        </authorList>
    </citation>
    <scope>NUCLEOTIDE SEQUENCE [LARGE SCALE GENOMIC DNA]</scope>
    <source>
        <strain evidence="2 4">DSM 22801</strain>
    </source>
</reference>
<evidence type="ECO:0000313" key="2">
    <source>
        <dbReference type="EMBL" id="OJG86981.1"/>
    </source>
</evidence>
<reference evidence="1 3" key="2">
    <citation type="submission" date="2015-12" db="EMBL/GenBank/DDBJ databases">
        <authorList>
            <person name="Lauer A."/>
            <person name="Humrighouse B."/>
            <person name="Loparev V."/>
            <person name="Shewmaker P.L."/>
            <person name="Whitney A.M."/>
            <person name="McLaughlin R.W."/>
        </authorList>
    </citation>
    <scope>NUCLEOTIDE SEQUENCE [LARGE SCALE GENOMIC DNA]</scope>
    <source>
        <strain evidence="1 3">LMG 23085</strain>
    </source>
</reference>
<evidence type="ECO:0000313" key="4">
    <source>
        <dbReference type="Proteomes" id="UP000183039"/>
    </source>
</evidence>
<evidence type="ECO:0000313" key="3">
    <source>
        <dbReference type="Proteomes" id="UP000065511"/>
    </source>
</evidence>
<dbReference type="Proteomes" id="UP000183039">
    <property type="component" value="Unassembled WGS sequence"/>
</dbReference>
<dbReference type="Proteomes" id="UP000065511">
    <property type="component" value="Chromosome"/>
</dbReference>
<dbReference type="OrthoDB" id="2186088at2"/>